<dbReference type="RefSeq" id="WP_068837623.1">
    <property type="nucleotide sequence ID" value="NZ_BMXC01000002.1"/>
</dbReference>
<dbReference type="PANTHER" id="PTHR37464:SF1">
    <property type="entry name" value="BLL2463 PROTEIN"/>
    <property type="match status" value="1"/>
</dbReference>
<gene>
    <name evidence="3" type="ORF">SAMN04487941_1974</name>
</gene>
<dbReference type="InterPro" id="IPR024163">
    <property type="entry name" value="Aerotolerance_reg_N"/>
</dbReference>
<keyword evidence="4" id="KW-1185">Reference proteome</keyword>
<sequence length="503" mass="55379">MTFLAPYWLFAASAILVPIAIHLWNKRQGKTVKVGSLRWLEASASQRWSSIKLHDVWLLLLRCFILILLAVALAQPVWVHQPKAQGQKAVYVGQELLYNSAREVVQPMVNSLLLRGYSLHTFTAGFPQIPQEAWQQLKNRTQDSTFSSHSNYWSLLPALATKYENPQDSVWLFTSDQQQHFAGTRPEALPENIRWLPIATTATADWLQAAVQTSPDSLLLLVGHSTREGNRYSRYHTSASARSIALPDKQQLRLQLTGDSLQASIGNSTSHVKVQTEPLQVSILASKAQQEEVPYLKAALQAIGSYTGQPISIIADTAKGDWVFWLQQTELPQSIKQRVPQGLQVWVQPGAESSTQKASMALADGSQAAVKQVSFGGDEAAGATALWATTGGEQLLSAAQIGKGMVYTFRSGFSPAWSELSQGGALPELLLPLLFQSPKATQHDLRAVDEQQLMPPVRTSVVAAVAPEAQRESLLKWVVLAAFVLFLIERFIAGRRSKYSHGS</sequence>
<evidence type="ECO:0000313" key="4">
    <source>
        <dbReference type="Proteomes" id="UP000182491"/>
    </source>
</evidence>
<keyword evidence="1 3" id="KW-0812">Transmembrane</keyword>
<keyword evidence="1" id="KW-1133">Transmembrane helix</keyword>
<organism evidence="3 4">
    <name type="scientific">Pontibacter akesuensis</name>
    <dbReference type="NCBI Taxonomy" id="388950"/>
    <lineage>
        <taxon>Bacteria</taxon>
        <taxon>Pseudomonadati</taxon>
        <taxon>Bacteroidota</taxon>
        <taxon>Cytophagia</taxon>
        <taxon>Cytophagales</taxon>
        <taxon>Hymenobacteraceae</taxon>
        <taxon>Pontibacter</taxon>
    </lineage>
</organism>
<evidence type="ECO:0000256" key="1">
    <source>
        <dbReference type="SAM" id="Phobius"/>
    </source>
</evidence>
<evidence type="ECO:0000259" key="2">
    <source>
        <dbReference type="Pfam" id="PF07584"/>
    </source>
</evidence>
<evidence type="ECO:0000313" key="3">
    <source>
        <dbReference type="EMBL" id="SFU68779.1"/>
    </source>
</evidence>
<protein>
    <submittedName>
        <fullName evidence="3">N-terminal double-transmembrane domain-containing protein</fullName>
    </submittedName>
</protein>
<keyword evidence="1" id="KW-0472">Membrane</keyword>
<dbReference type="NCBIfam" id="TIGR02226">
    <property type="entry name" value="two_anch"/>
    <property type="match status" value="1"/>
</dbReference>
<feature type="transmembrane region" description="Helical" evidence="1">
    <location>
        <begin position="6"/>
        <end position="24"/>
    </location>
</feature>
<dbReference type="Pfam" id="PF07584">
    <property type="entry name" value="BatA"/>
    <property type="match status" value="1"/>
</dbReference>
<dbReference type="InterPro" id="IPR011933">
    <property type="entry name" value="Double_TM_dom"/>
</dbReference>
<reference evidence="4" key="1">
    <citation type="submission" date="2016-10" db="EMBL/GenBank/DDBJ databases">
        <authorList>
            <person name="Varghese N."/>
        </authorList>
    </citation>
    <scope>NUCLEOTIDE SEQUENCE [LARGE SCALE GENOMIC DNA]</scope>
    <source>
        <strain evidence="4">DSM 18820</strain>
    </source>
</reference>
<dbReference type="EMBL" id="FPCA01000002">
    <property type="protein sequence ID" value="SFU68779.1"/>
    <property type="molecule type" value="Genomic_DNA"/>
</dbReference>
<dbReference type="STRING" id="388950.GCA_001611675_01568"/>
<feature type="domain" description="Aerotolerance regulator N-terminal" evidence="2">
    <location>
        <begin position="1"/>
        <end position="76"/>
    </location>
</feature>
<dbReference type="PANTHER" id="PTHR37464">
    <property type="entry name" value="BLL2463 PROTEIN"/>
    <property type="match status" value="1"/>
</dbReference>
<dbReference type="AlphaFoldDB" id="A0A1I7I768"/>
<dbReference type="Proteomes" id="UP000182491">
    <property type="component" value="Unassembled WGS sequence"/>
</dbReference>
<proteinExistence type="predicted"/>
<name>A0A1I7I768_9BACT</name>
<accession>A0A1I7I768</accession>
<feature type="transmembrane region" description="Helical" evidence="1">
    <location>
        <begin position="56"/>
        <end position="78"/>
    </location>
</feature>